<feature type="region of interest" description="Disordered" evidence="1">
    <location>
        <begin position="20"/>
        <end position="52"/>
    </location>
</feature>
<dbReference type="EMBL" id="JAHCDA010000004">
    <property type="protein sequence ID" value="MBS7813006.1"/>
    <property type="molecule type" value="Genomic_DNA"/>
</dbReference>
<proteinExistence type="predicted"/>
<organism evidence="2 3">
    <name type="scientific">Roseococcus pinisoli</name>
    <dbReference type="NCBI Taxonomy" id="2835040"/>
    <lineage>
        <taxon>Bacteria</taxon>
        <taxon>Pseudomonadati</taxon>
        <taxon>Pseudomonadota</taxon>
        <taxon>Alphaproteobacteria</taxon>
        <taxon>Acetobacterales</taxon>
        <taxon>Roseomonadaceae</taxon>
        <taxon>Roseococcus</taxon>
    </lineage>
</organism>
<evidence type="ECO:0000256" key="1">
    <source>
        <dbReference type="SAM" id="MobiDB-lite"/>
    </source>
</evidence>
<reference evidence="2 3" key="1">
    <citation type="submission" date="2021-05" db="EMBL/GenBank/DDBJ databases">
        <title>Roseococcus sp. XZZS9, whole genome shotgun sequencing project.</title>
        <authorList>
            <person name="Zhao G."/>
            <person name="Shen L."/>
        </authorList>
    </citation>
    <scope>NUCLEOTIDE SEQUENCE [LARGE SCALE GENOMIC DNA]</scope>
    <source>
        <strain evidence="2 3">XZZS9</strain>
    </source>
</reference>
<name>A0ABS5QH93_9PROT</name>
<protein>
    <submittedName>
        <fullName evidence="2">Uncharacterized protein</fullName>
    </submittedName>
</protein>
<comment type="caution">
    <text evidence="2">The sequence shown here is derived from an EMBL/GenBank/DDBJ whole genome shotgun (WGS) entry which is preliminary data.</text>
</comment>
<keyword evidence="3" id="KW-1185">Reference proteome</keyword>
<dbReference type="RefSeq" id="WP_213671710.1">
    <property type="nucleotide sequence ID" value="NZ_JAHCDA010000004.1"/>
</dbReference>
<evidence type="ECO:0000313" key="3">
    <source>
        <dbReference type="Proteomes" id="UP000766336"/>
    </source>
</evidence>
<dbReference type="Proteomes" id="UP000766336">
    <property type="component" value="Unassembled WGS sequence"/>
</dbReference>
<accession>A0ABS5QH93</accession>
<evidence type="ECO:0000313" key="2">
    <source>
        <dbReference type="EMBL" id="MBS7813006.1"/>
    </source>
</evidence>
<sequence length="128" mass="13665">MRLNDPLIALPQSLQVEISDRAADQEEDDRACESKGDDGIQSQGSPEGIGGSDLSAHIKSIIDGFGLAGRHVPLTVRLDRGGVHQIPLLSLSGDRYEKGTEAAANSDKNSRAGKVGHPARFLAIRHLF</sequence>
<gene>
    <name evidence="2" type="ORF">KHU32_18810</name>
</gene>